<feature type="compositionally biased region" description="Polar residues" evidence="5">
    <location>
        <begin position="9"/>
        <end position="24"/>
    </location>
</feature>
<evidence type="ECO:0000256" key="4">
    <source>
        <dbReference type="SAM" id="Coils"/>
    </source>
</evidence>
<feature type="compositionally biased region" description="Polar residues" evidence="5">
    <location>
        <begin position="53"/>
        <end position="72"/>
    </location>
</feature>
<dbReference type="GO" id="GO:0036064">
    <property type="term" value="C:ciliary basal body"/>
    <property type="evidence" value="ECO:0007669"/>
    <property type="project" value="TreeGrafter"/>
</dbReference>
<dbReference type="RefSeq" id="XP_031025074.1">
    <property type="nucleotide sequence ID" value="XM_031168939.1"/>
</dbReference>
<feature type="compositionally biased region" description="Polar residues" evidence="5">
    <location>
        <begin position="119"/>
        <end position="132"/>
    </location>
</feature>
<feature type="compositionally biased region" description="Acidic residues" evidence="5">
    <location>
        <begin position="174"/>
        <end position="186"/>
    </location>
</feature>
<organism evidence="7 8">
    <name type="scientific">Synchytrium microbalum</name>
    <dbReference type="NCBI Taxonomy" id="1806994"/>
    <lineage>
        <taxon>Eukaryota</taxon>
        <taxon>Fungi</taxon>
        <taxon>Fungi incertae sedis</taxon>
        <taxon>Chytridiomycota</taxon>
        <taxon>Chytridiomycota incertae sedis</taxon>
        <taxon>Chytridiomycetes</taxon>
        <taxon>Synchytriales</taxon>
        <taxon>Synchytriaceae</taxon>
        <taxon>Synchytrium</taxon>
    </lineage>
</organism>
<dbReference type="EMBL" id="QEAO01000014">
    <property type="protein sequence ID" value="TPX34310.1"/>
    <property type="molecule type" value="Genomic_DNA"/>
</dbReference>
<dbReference type="PANTHER" id="PTHR15654:SF1">
    <property type="entry name" value="COILED-COIL DOMAIN-CONTAINING PROTEIN 96"/>
    <property type="match status" value="1"/>
</dbReference>
<keyword evidence="3" id="KW-0966">Cell projection</keyword>
<feature type="region of interest" description="Disordered" evidence="5">
    <location>
        <begin position="1"/>
        <end position="135"/>
    </location>
</feature>
<keyword evidence="8" id="KW-1185">Reference proteome</keyword>
<feature type="domain" description="CCDC113/CCDC96 coiled-coil" evidence="6">
    <location>
        <begin position="442"/>
        <end position="614"/>
    </location>
</feature>
<feature type="region of interest" description="Disordered" evidence="5">
    <location>
        <begin position="173"/>
        <end position="206"/>
    </location>
</feature>
<feature type="compositionally biased region" description="Acidic residues" evidence="5">
    <location>
        <begin position="286"/>
        <end position="305"/>
    </location>
</feature>
<dbReference type="OrthoDB" id="10254794at2759"/>
<dbReference type="InterPro" id="IPR051885">
    <property type="entry name" value="CC_CF"/>
</dbReference>
<name>A0A507BYC0_9FUNG</name>
<keyword evidence="2 4" id="KW-0175">Coiled coil</keyword>
<feature type="coiled-coil region" evidence="4">
    <location>
        <begin position="601"/>
        <end position="628"/>
    </location>
</feature>
<dbReference type="Pfam" id="PF13870">
    <property type="entry name" value="CCDC113_CCDC96_CC"/>
    <property type="match status" value="1"/>
</dbReference>
<feature type="compositionally biased region" description="Low complexity" evidence="5">
    <location>
        <begin position="100"/>
        <end position="117"/>
    </location>
</feature>
<feature type="region of interest" description="Disordered" evidence="5">
    <location>
        <begin position="231"/>
        <end position="310"/>
    </location>
</feature>
<dbReference type="GO" id="GO:0060271">
    <property type="term" value="P:cilium assembly"/>
    <property type="evidence" value="ECO:0007669"/>
    <property type="project" value="TreeGrafter"/>
</dbReference>
<dbReference type="AlphaFoldDB" id="A0A507BYC0"/>
<dbReference type="GeneID" id="42004236"/>
<evidence type="ECO:0000256" key="1">
    <source>
        <dbReference type="ARBA" id="ARBA00004138"/>
    </source>
</evidence>
<dbReference type="STRING" id="1806994.A0A507BYC0"/>
<protein>
    <recommendedName>
        <fullName evidence="6">CCDC113/CCDC96 coiled-coil domain-containing protein</fullName>
    </recommendedName>
</protein>
<gene>
    <name evidence="7" type="ORF">SmJEL517_g03011</name>
</gene>
<feature type="coiled-coil region" evidence="4">
    <location>
        <begin position="484"/>
        <end position="539"/>
    </location>
</feature>
<accession>A0A507BYC0</accession>
<dbReference type="PANTHER" id="PTHR15654">
    <property type="entry name" value="COILED-COIL DOMAIN-CONTAINING PROTEIN 113-RELATED"/>
    <property type="match status" value="1"/>
</dbReference>
<reference evidence="7 8" key="1">
    <citation type="journal article" date="2019" name="Sci. Rep.">
        <title>Comparative genomics of chytrid fungi reveal insights into the obligate biotrophic and pathogenic lifestyle of Synchytrium endobioticum.</title>
        <authorList>
            <person name="van de Vossenberg B.T.L.H."/>
            <person name="Warris S."/>
            <person name="Nguyen H.D.T."/>
            <person name="van Gent-Pelzer M.P.E."/>
            <person name="Joly D.L."/>
            <person name="van de Geest H.C."/>
            <person name="Bonants P.J.M."/>
            <person name="Smith D.S."/>
            <person name="Levesque C.A."/>
            <person name="van der Lee T.A.J."/>
        </authorList>
    </citation>
    <scope>NUCLEOTIDE SEQUENCE [LARGE SCALE GENOMIC DNA]</scope>
    <source>
        <strain evidence="7 8">JEL517</strain>
    </source>
</reference>
<evidence type="ECO:0000259" key="6">
    <source>
        <dbReference type="Pfam" id="PF13870"/>
    </source>
</evidence>
<evidence type="ECO:0000256" key="5">
    <source>
        <dbReference type="SAM" id="MobiDB-lite"/>
    </source>
</evidence>
<feature type="compositionally biased region" description="Acidic residues" evidence="5">
    <location>
        <begin position="259"/>
        <end position="272"/>
    </location>
</feature>
<proteinExistence type="predicted"/>
<feature type="compositionally biased region" description="Polar residues" evidence="5">
    <location>
        <begin position="81"/>
        <end position="99"/>
    </location>
</feature>
<dbReference type="Proteomes" id="UP000319731">
    <property type="component" value="Unassembled WGS sequence"/>
</dbReference>
<evidence type="ECO:0000313" key="7">
    <source>
        <dbReference type="EMBL" id="TPX34310.1"/>
    </source>
</evidence>
<evidence type="ECO:0000256" key="2">
    <source>
        <dbReference type="ARBA" id="ARBA00023054"/>
    </source>
</evidence>
<comment type="caution">
    <text evidence="7">The sequence shown here is derived from an EMBL/GenBank/DDBJ whole genome shotgun (WGS) entry which is preliminary data.</text>
</comment>
<sequence>MADSEAVPVQSTNADASSQPTQEIPATLSDPKPQSTKGSRSSLTTKVKKDGTKSNSSSRIDLASTKFTSNLSKSKDKVGSKSRNGSTNKLASSRSTSMNKLAPKSKSGSKASKLDLSVDATSTEPEPSQPTSAVDHIAEATYIPLAKEEEESVERPDTLRMAKSITDLLALDGLEPEDVVDDVESDEPIHNGGEDGEADPEYEPSSAKVLQDIMNSPVPTNTLPIDAVTFTHADPSADPEDMFGGTLSLGPSALSQSALDDDEFENTQEEDMIPPSTPTIYAEKNEDADDSDDGDDMNQEPDPADLQDRDELIEGIREALETREKLRHVNFGLQAKLAEYFRRKRAEEVRETDKSGTDQEQRYNQCVTSISDLTEKRETHSIAHAKTVTDLSARLSTLKTESDSKSTEFTSYKRRIAKESENSRTGQPIPFKAIDSIEILESRKDAEVSAVQLEHIRLKNRLKRCELALKQREELADGLHLIDFEQLKIENQAYNEKIEERNEELLKLRKKITTVVQILTHVREKLQFVQTENEVLKKQMLAIDAQVSDGRDALPAAKRKRDSLKAAGLDLKTRNGLLGSKDLLRDHESKVDATEKISFKLEMLKSHHESLRAEQQKLKRDIAKTQILQQAVKAPA</sequence>
<evidence type="ECO:0000313" key="8">
    <source>
        <dbReference type="Proteomes" id="UP000319731"/>
    </source>
</evidence>
<evidence type="ECO:0000256" key="3">
    <source>
        <dbReference type="ARBA" id="ARBA00023273"/>
    </source>
</evidence>
<dbReference type="InterPro" id="IPR025254">
    <property type="entry name" value="CCDC113/CCDC96_CC"/>
</dbReference>
<comment type="subcellular location">
    <subcellularLocation>
        <location evidence="1">Cell projection</location>
        <location evidence="1">Cilium</location>
    </subcellularLocation>
</comment>
<dbReference type="GO" id="GO:0005930">
    <property type="term" value="C:axoneme"/>
    <property type="evidence" value="ECO:0007669"/>
    <property type="project" value="TreeGrafter"/>
</dbReference>
<feature type="compositionally biased region" description="Polar residues" evidence="5">
    <location>
        <begin position="32"/>
        <end position="45"/>
    </location>
</feature>